<dbReference type="NCBIfam" id="NF000586">
    <property type="entry name" value="PRK00011.1"/>
    <property type="match status" value="1"/>
</dbReference>
<reference evidence="12 13" key="1">
    <citation type="submission" date="2017-12" db="EMBL/GenBank/DDBJ databases">
        <title>Chromulinavorax destructans is a abundant pathogen of dominant heterotrophic picoflagllates.</title>
        <authorList>
            <person name="Deeg C.M."/>
            <person name="Zimmer M."/>
            <person name="Suttle C.A."/>
        </authorList>
    </citation>
    <scope>NUCLEOTIDE SEQUENCE [LARGE SCALE GENOMIC DNA]</scope>
    <source>
        <strain evidence="12 13">SeV1</strain>
    </source>
</reference>
<dbReference type="Pfam" id="PF00464">
    <property type="entry name" value="SHMT"/>
    <property type="match status" value="1"/>
</dbReference>
<dbReference type="PIRSF" id="PIRSF000412">
    <property type="entry name" value="SHMT"/>
    <property type="match status" value="1"/>
</dbReference>
<dbReference type="InterPro" id="IPR001085">
    <property type="entry name" value="Ser_HO-MeTrfase"/>
</dbReference>
<evidence type="ECO:0000256" key="3">
    <source>
        <dbReference type="ARBA" id="ARBA00006376"/>
    </source>
</evidence>
<dbReference type="Gene3D" id="3.90.1150.10">
    <property type="entry name" value="Aspartate Aminotransferase, domain 1"/>
    <property type="match status" value="1"/>
</dbReference>
<dbReference type="PANTHER" id="PTHR11680:SF35">
    <property type="entry name" value="SERINE HYDROXYMETHYLTRANSFERASE 1"/>
    <property type="match status" value="1"/>
</dbReference>
<evidence type="ECO:0000256" key="4">
    <source>
        <dbReference type="ARBA" id="ARBA00011738"/>
    </source>
</evidence>
<dbReference type="SUPFAM" id="SSF53383">
    <property type="entry name" value="PLP-dependent transferases"/>
    <property type="match status" value="1"/>
</dbReference>
<dbReference type="GO" id="GO:0035999">
    <property type="term" value="P:tetrahydrofolate interconversion"/>
    <property type="evidence" value="ECO:0007669"/>
    <property type="project" value="UniProtKB-UniRule"/>
</dbReference>
<dbReference type="GO" id="GO:0004372">
    <property type="term" value="F:glycine hydroxymethyltransferase activity"/>
    <property type="evidence" value="ECO:0007669"/>
    <property type="project" value="UniProtKB-UniRule"/>
</dbReference>
<dbReference type="Proteomes" id="UP000254834">
    <property type="component" value="Chromosome"/>
</dbReference>
<comment type="cofactor">
    <cofactor evidence="1 9 10">
        <name>pyridoxal 5'-phosphate</name>
        <dbReference type="ChEBI" id="CHEBI:597326"/>
    </cofactor>
</comment>
<comment type="function">
    <text evidence="9">Catalyzes the reversible interconversion of serine and glycine with tetrahydrofolate (THF) serving as the one-carbon carrier. This reaction serves as the major source of one-carbon groups required for the biosynthesis of purines, thymidylate, methionine, and other important biomolecules. Also exhibits THF-independent aldolase activity toward beta-hydroxyamino acids, producing glycine and aldehydes, via a retro-aldol mechanism.</text>
</comment>
<dbReference type="GO" id="GO:0032259">
    <property type="term" value="P:methylation"/>
    <property type="evidence" value="ECO:0007669"/>
    <property type="project" value="UniProtKB-KW"/>
</dbReference>
<evidence type="ECO:0000256" key="9">
    <source>
        <dbReference type="HAMAP-Rule" id="MF_00051"/>
    </source>
</evidence>
<dbReference type="KEGG" id="cdes:C0J27_03190"/>
<dbReference type="InterPro" id="IPR015424">
    <property type="entry name" value="PyrdxlP-dep_Trfase"/>
</dbReference>
<dbReference type="RefSeq" id="WP_115585750.1">
    <property type="nucleotide sequence ID" value="NZ_CP025544.1"/>
</dbReference>
<evidence type="ECO:0000256" key="2">
    <source>
        <dbReference type="ARBA" id="ARBA00004496"/>
    </source>
</evidence>
<feature type="domain" description="Serine hydroxymethyltransferase-like" evidence="11">
    <location>
        <begin position="2"/>
        <end position="374"/>
    </location>
</feature>
<organism evidence="12 13">
    <name type="scientific">Candidatus Chromulinivorax destructor</name>
    <dbReference type="NCBI Taxonomy" id="2066483"/>
    <lineage>
        <taxon>Bacteria</taxon>
        <taxon>Candidatus Babelota</taxon>
        <taxon>Candidatus Babeliae</taxon>
        <taxon>Candidatus Babeliales</taxon>
        <taxon>Candidatus Chromulinivoraceae</taxon>
        <taxon>Candidatus Chromulinivorax</taxon>
    </lineage>
</organism>
<evidence type="ECO:0000313" key="13">
    <source>
        <dbReference type="Proteomes" id="UP000254834"/>
    </source>
</evidence>
<keyword evidence="9" id="KW-0028">Amino-acid biosynthesis</keyword>
<comment type="similarity">
    <text evidence="3 9">Belongs to the SHMT family.</text>
</comment>
<dbReference type="CDD" id="cd00378">
    <property type="entry name" value="SHMT"/>
    <property type="match status" value="1"/>
</dbReference>
<dbReference type="OrthoDB" id="9803846at2"/>
<keyword evidence="13" id="KW-1185">Reference proteome</keyword>
<keyword evidence="6 9" id="KW-0554">One-carbon metabolism</keyword>
<sequence>MKDVELQTLVQQEQYRQQYGINLIASENYASKEIMDITGSVLCNKYVEGYPSIRYYSGCAVYDQIELLAIDRFKKIFKAEHVNVQPHSGSQANAAVYLAVLKPGNTILSMDLAAGGHLSHGHKVNWTHQFYNIVSYGVHPVSLLLDYDEIERLALLHKPKLIIVGASAYSRTIDFERCAAIAAQVGALLMADVAHIAGLIAADLHPSPFPHADIVTMTTHKTFRGPRGGVIMSKKQLGKSLDKMLMPGMQGGALMNHVAGKATAALEAMQPSFVTYQKQVISNAQVMAQMFMSLGYKVLTGGTDNHLFLIDVLPTGMNGRQVEQVLESVDIFINRNAIPFDTQPPLHPSGIRIGTPAITTFGADEKDVCIIVSLIDRAIKNYDRQEILQDIKKEVHHFMIHLHQK</sequence>
<proteinExistence type="inferred from homology"/>
<comment type="pathway">
    <text evidence="9">One-carbon metabolism; tetrahydrofolate interconversion.</text>
</comment>
<dbReference type="GO" id="GO:0005829">
    <property type="term" value="C:cytosol"/>
    <property type="evidence" value="ECO:0007669"/>
    <property type="project" value="TreeGrafter"/>
</dbReference>
<evidence type="ECO:0000256" key="10">
    <source>
        <dbReference type="PIRSR" id="PIRSR000412-50"/>
    </source>
</evidence>
<dbReference type="EC" id="2.1.2.1" evidence="9"/>
<dbReference type="GO" id="GO:0030170">
    <property type="term" value="F:pyridoxal phosphate binding"/>
    <property type="evidence" value="ECO:0007669"/>
    <property type="project" value="UniProtKB-UniRule"/>
</dbReference>
<evidence type="ECO:0000256" key="5">
    <source>
        <dbReference type="ARBA" id="ARBA00022490"/>
    </source>
</evidence>
<name>A0A345ZBR8_9BACT</name>
<comment type="catalytic activity">
    <reaction evidence="9">
        <text>(6R)-5,10-methylene-5,6,7,8-tetrahydrofolate + glycine + H2O = (6S)-5,6,7,8-tetrahydrofolate + L-serine</text>
        <dbReference type="Rhea" id="RHEA:15481"/>
        <dbReference type="ChEBI" id="CHEBI:15377"/>
        <dbReference type="ChEBI" id="CHEBI:15636"/>
        <dbReference type="ChEBI" id="CHEBI:33384"/>
        <dbReference type="ChEBI" id="CHEBI:57305"/>
        <dbReference type="ChEBI" id="CHEBI:57453"/>
        <dbReference type="EC" id="2.1.2.1"/>
    </reaction>
</comment>
<dbReference type="InterPro" id="IPR015421">
    <property type="entry name" value="PyrdxlP-dep_Trfase_major"/>
</dbReference>
<dbReference type="InterPro" id="IPR049943">
    <property type="entry name" value="Ser_HO-MeTrfase-like"/>
</dbReference>
<keyword evidence="7 9" id="KW-0808">Transferase</keyword>
<keyword evidence="8 9" id="KW-0663">Pyridoxal phosphate</keyword>
<dbReference type="GO" id="GO:0019264">
    <property type="term" value="P:glycine biosynthetic process from serine"/>
    <property type="evidence" value="ECO:0007669"/>
    <property type="project" value="UniProtKB-UniRule"/>
</dbReference>
<feature type="binding site" evidence="9">
    <location>
        <begin position="116"/>
        <end position="118"/>
    </location>
    <ligand>
        <name>(6S)-5,6,7,8-tetrahydrofolate</name>
        <dbReference type="ChEBI" id="CHEBI:57453"/>
    </ligand>
</feature>
<comment type="pathway">
    <text evidence="9">Amino-acid biosynthesis; glycine biosynthesis; glycine from L-serine: step 1/1.</text>
</comment>
<comment type="subcellular location">
    <subcellularLocation>
        <location evidence="2 9">Cytoplasm</location>
    </subcellularLocation>
</comment>
<keyword evidence="12" id="KW-0489">Methyltransferase</keyword>
<dbReference type="FunFam" id="3.40.640.10:FF:000001">
    <property type="entry name" value="Serine hydroxymethyltransferase"/>
    <property type="match status" value="1"/>
</dbReference>
<comment type="subunit">
    <text evidence="4 9">Homodimer.</text>
</comment>
<dbReference type="UniPathway" id="UPA00288">
    <property type="reaction ID" value="UER01023"/>
</dbReference>
<keyword evidence="5 9" id="KW-0963">Cytoplasm</keyword>
<dbReference type="PANTHER" id="PTHR11680">
    <property type="entry name" value="SERINE HYDROXYMETHYLTRANSFERASE"/>
    <property type="match status" value="1"/>
</dbReference>
<protein>
    <recommendedName>
        <fullName evidence="9">Serine hydroxymethyltransferase</fullName>
        <shortName evidence="9">SHMT</shortName>
        <shortName evidence="9">Serine methylase</shortName>
        <ecNumber evidence="9">2.1.2.1</ecNumber>
    </recommendedName>
</protein>
<accession>A0A345ZBR8</accession>
<gene>
    <name evidence="9 12" type="primary">glyA</name>
    <name evidence="12" type="ORF">C0J27_03190</name>
</gene>
<evidence type="ECO:0000256" key="1">
    <source>
        <dbReference type="ARBA" id="ARBA00001933"/>
    </source>
</evidence>
<dbReference type="EMBL" id="CP025544">
    <property type="protein sequence ID" value="AXK60735.1"/>
    <property type="molecule type" value="Genomic_DNA"/>
</dbReference>
<dbReference type="InterPro" id="IPR015422">
    <property type="entry name" value="PyrdxlP-dep_Trfase_small"/>
</dbReference>
<evidence type="ECO:0000256" key="8">
    <source>
        <dbReference type="ARBA" id="ARBA00022898"/>
    </source>
</evidence>
<dbReference type="InterPro" id="IPR039429">
    <property type="entry name" value="SHMT-like_dom"/>
</dbReference>
<dbReference type="AlphaFoldDB" id="A0A345ZBR8"/>
<evidence type="ECO:0000313" key="12">
    <source>
        <dbReference type="EMBL" id="AXK60735.1"/>
    </source>
</evidence>
<dbReference type="UniPathway" id="UPA00193"/>
<dbReference type="Gene3D" id="3.40.640.10">
    <property type="entry name" value="Type I PLP-dependent aspartate aminotransferase-like (Major domain)"/>
    <property type="match status" value="1"/>
</dbReference>
<dbReference type="GO" id="GO:0008168">
    <property type="term" value="F:methyltransferase activity"/>
    <property type="evidence" value="ECO:0007669"/>
    <property type="project" value="UniProtKB-KW"/>
</dbReference>
<feature type="binding site" evidence="9">
    <location>
        <position position="112"/>
    </location>
    <ligand>
        <name>(6S)-5,6,7,8-tetrahydrofolate</name>
        <dbReference type="ChEBI" id="CHEBI:57453"/>
    </ligand>
</feature>
<evidence type="ECO:0000256" key="7">
    <source>
        <dbReference type="ARBA" id="ARBA00022679"/>
    </source>
</evidence>
<feature type="modified residue" description="N6-(pyridoxal phosphate)lysine" evidence="9 10">
    <location>
        <position position="221"/>
    </location>
</feature>
<feature type="site" description="Plays an important role in substrate specificity" evidence="9">
    <location>
        <position position="220"/>
    </location>
</feature>
<comment type="caution">
    <text evidence="9">Lacks conserved residue(s) required for the propagation of feature annotation.</text>
</comment>
<evidence type="ECO:0000256" key="6">
    <source>
        <dbReference type="ARBA" id="ARBA00022563"/>
    </source>
</evidence>
<evidence type="ECO:0000259" key="11">
    <source>
        <dbReference type="Pfam" id="PF00464"/>
    </source>
</evidence>
<dbReference type="HAMAP" id="MF_00051">
    <property type="entry name" value="SHMT"/>
    <property type="match status" value="1"/>
</dbReference>